<evidence type="ECO:0000313" key="1">
    <source>
        <dbReference type="EMBL" id="AUD79662.1"/>
    </source>
</evidence>
<dbReference type="KEGG" id="kpd:CW740_10565"/>
<dbReference type="Pfam" id="PF11969">
    <property type="entry name" value="DcpS_C"/>
    <property type="match status" value="1"/>
</dbReference>
<dbReference type="InterPro" id="IPR036265">
    <property type="entry name" value="HIT-like_sf"/>
</dbReference>
<keyword evidence="2" id="KW-1185">Reference proteome</keyword>
<dbReference type="Proteomes" id="UP000232693">
    <property type="component" value="Chromosome"/>
</dbReference>
<dbReference type="InterPro" id="IPR019808">
    <property type="entry name" value="Histidine_triad_CS"/>
</dbReference>
<dbReference type="AlphaFoldDB" id="A0A2K9APW2"/>
<dbReference type="PANTHER" id="PTHR23089">
    <property type="entry name" value="HISTIDINE TRIAD HIT PROTEIN"/>
    <property type="match status" value="1"/>
</dbReference>
<name>A0A2K9APW2_9GAMM</name>
<accession>A0A2K9APW2</accession>
<dbReference type="EMBL" id="CP025120">
    <property type="protein sequence ID" value="AUD79662.1"/>
    <property type="molecule type" value="Genomic_DNA"/>
</dbReference>
<dbReference type="CDD" id="cd01276">
    <property type="entry name" value="PKCI_related"/>
    <property type="match status" value="1"/>
</dbReference>
<dbReference type="OrthoDB" id="9784774at2"/>
<dbReference type="Gene3D" id="3.30.428.10">
    <property type="entry name" value="HIT-like"/>
    <property type="match status" value="1"/>
</dbReference>
<sequence length="112" mass="12144">MSDCIFCKIIAGDIPSDKVYEDDKILVFKDIAPKAPTHLLMIPKQHIPSLAEVNAEDADILGYMMTKVPQLAKDAGLSNGFRTIINTGDDGGQEVYHIHIHIVGGGGRLPFA</sequence>
<gene>
    <name evidence="1" type="ORF">CW740_10565</name>
</gene>
<dbReference type="SUPFAM" id="SSF54197">
    <property type="entry name" value="HIT-like"/>
    <property type="match status" value="1"/>
</dbReference>
<dbReference type="InterPro" id="IPR001310">
    <property type="entry name" value="Histidine_triad_HIT"/>
</dbReference>
<dbReference type="GO" id="GO:0003824">
    <property type="term" value="F:catalytic activity"/>
    <property type="evidence" value="ECO:0007669"/>
    <property type="project" value="InterPro"/>
</dbReference>
<reference evidence="1 2" key="1">
    <citation type="submission" date="2017-12" db="EMBL/GenBank/DDBJ databases">
        <title>Kangiella profundi FT102 completed genome.</title>
        <authorList>
            <person name="Xu J."/>
            <person name="Wang J."/>
            <person name="Lu Y."/>
        </authorList>
    </citation>
    <scope>NUCLEOTIDE SEQUENCE [LARGE SCALE GENOMIC DNA]</scope>
    <source>
        <strain evidence="1 2">FT102</strain>
    </source>
</reference>
<dbReference type="PROSITE" id="PS00892">
    <property type="entry name" value="HIT_1"/>
    <property type="match status" value="1"/>
</dbReference>
<proteinExistence type="predicted"/>
<protein>
    <submittedName>
        <fullName evidence="1">Histidine triad nucleotide-binding protein</fullName>
    </submittedName>
</protein>
<evidence type="ECO:0000313" key="2">
    <source>
        <dbReference type="Proteomes" id="UP000232693"/>
    </source>
</evidence>
<dbReference type="RefSeq" id="WP_106647461.1">
    <property type="nucleotide sequence ID" value="NZ_BMGO01000001.1"/>
</dbReference>
<dbReference type="InterPro" id="IPR011146">
    <property type="entry name" value="HIT-like"/>
</dbReference>
<dbReference type="PROSITE" id="PS51084">
    <property type="entry name" value="HIT_2"/>
    <property type="match status" value="1"/>
</dbReference>
<dbReference type="PRINTS" id="PR00332">
    <property type="entry name" value="HISTRIAD"/>
</dbReference>
<organism evidence="1 2">
    <name type="scientific">Kangiella profundi</name>
    <dbReference type="NCBI Taxonomy" id="1561924"/>
    <lineage>
        <taxon>Bacteria</taxon>
        <taxon>Pseudomonadati</taxon>
        <taxon>Pseudomonadota</taxon>
        <taxon>Gammaproteobacteria</taxon>
        <taxon>Kangiellales</taxon>
        <taxon>Kangiellaceae</taxon>
        <taxon>Kangiella</taxon>
    </lineage>
</organism>